<proteinExistence type="predicted"/>
<gene>
    <name evidence="1" type="ORF">LCGC14_2063400</name>
</gene>
<dbReference type="EMBL" id="LAZR01024601">
    <property type="protein sequence ID" value="KKL74587.1"/>
    <property type="molecule type" value="Genomic_DNA"/>
</dbReference>
<dbReference type="Gene3D" id="3.80.10.10">
    <property type="entry name" value="Ribonuclease Inhibitor"/>
    <property type="match status" value="1"/>
</dbReference>
<dbReference type="InterPro" id="IPR032675">
    <property type="entry name" value="LRR_dom_sf"/>
</dbReference>
<organism evidence="1">
    <name type="scientific">marine sediment metagenome</name>
    <dbReference type="NCBI Taxonomy" id="412755"/>
    <lineage>
        <taxon>unclassified sequences</taxon>
        <taxon>metagenomes</taxon>
        <taxon>ecological metagenomes</taxon>
    </lineage>
</organism>
<evidence type="ECO:0000313" key="1">
    <source>
        <dbReference type="EMBL" id="KKL74587.1"/>
    </source>
</evidence>
<dbReference type="SUPFAM" id="SSF52047">
    <property type="entry name" value="RNI-like"/>
    <property type="match status" value="1"/>
</dbReference>
<reference evidence="1" key="1">
    <citation type="journal article" date="2015" name="Nature">
        <title>Complex archaea that bridge the gap between prokaryotes and eukaryotes.</title>
        <authorList>
            <person name="Spang A."/>
            <person name="Saw J.H."/>
            <person name="Jorgensen S.L."/>
            <person name="Zaremba-Niedzwiedzka K."/>
            <person name="Martijn J."/>
            <person name="Lind A.E."/>
            <person name="van Eijk R."/>
            <person name="Schleper C."/>
            <person name="Guy L."/>
            <person name="Ettema T.J."/>
        </authorList>
    </citation>
    <scope>NUCLEOTIDE SEQUENCE</scope>
</reference>
<comment type="caution">
    <text evidence="1">The sequence shown here is derived from an EMBL/GenBank/DDBJ whole genome shotgun (WGS) entry which is preliminary data.</text>
</comment>
<accession>A0A0F9HHF8</accession>
<dbReference type="AlphaFoldDB" id="A0A0F9HHF8"/>
<sequence length="298" mass="34731">MTEFKINDLITLKFRYPSTEIYVNGKRFIQCKQLLLSIPKDDVEKYSDVESIDEAVEIYDHSVYKSQIYRDDGIPEMENDENYSLIEPEEEFWDHCSNLQVWSEYDYDTRLLKVNLAFPLLKQLAKAGDDLAQIKLKEEILKRLLSGSESVIEFLFVEGYQDYLSNEELLTGLLEAKEAETLMEIQQKLNIIFKFVPSINRGLEVAWKERKIVHKFSMSNKKVSGLDLFNCNLTELPDNTFKLKSIKVINIGRNPSFNMTLGYFKDLINKLKHLKILVFSQNQSENLSSGIEKLLKKN</sequence>
<evidence type="ECO:0008006" key="2">
    <source>
        <dbReference type="Google" id="ProtNLM"/>
    </source>
</evidence>
<protein>
    <recommendedName>
        <fullName evidence="2">Leucine-rich repeat domain-containing protein</fullName>
    </recommendedName>
</protein>
<name>A0A0F9HHF8_9ZZZZ</name>